<dbReference type="GO" id="GO:0005783">
    <property type="term" value="C:endoplasmic reticulum"/>
    <property type="evidence" value="ECO:0007669"/>
    <property type="project" value="TreeGrafter"/>
</dbReference>
<sequence length="719" mass="75244">MDDSAHEPAAGRQVQPEAHREPHADTGAIPADGTQQLPMQLSTCTSSGGSQPNRLPAALSAPCPPAELAETPQQHGCPEFGNTTQQPRPCETSSAVVTCLPVEVLLHSCAFLDPVSQACCARMTCKAVAEELGALAVPLRLSQPCPEHVFAAHWRRPGATRHLPLAQRRRLVCLVASSGVLANVRVAVEAAECSAPREALAVAAAAGRIDVCEFLWPLVEDTAAGPQQLEQNRPPPPPHPNILLEQLARRDPLVAAALAGRREVCAWLLARVERNAAGPGSSRSSICGGHFDITSAALAAALGGHTELYRALHGHLMSTATVAASGAGPLPLPLPPARLAAVVAEVGNVAALERVMRRLLRQHPPDTAGALFGAADAMDSSAVLAAAARSTTPDWLDKVDFLLGPACGFGWPAAGSPAHDAVAAAVMPRTEDVCRQLNRRGFWASLSVAGWRAVAAAGQAGILADMLKLAGILCCEQRRSALAAVFAAAAARGQAAGLRYSLLLAEITTAFGEVGKRYAEFATAAAVAAAEAGQLECLRVALHHVPRSDLKSVIMAALRSGHEHTAKWLVSHLLPPTPPPGRHVALATRLLAAAAESGSAALVRWLTDDRELRCGLLGPEVLLAAVRSGCCELVAWLAAQGCTGDPTAMYKTAGRAGDVAMLWELQEDASRMRERLWQDATGGRGGSGPYTQPPVPPSARTAGWPAAARAWLQQNMPRR</sequence>
<dbReference type="GO" id="GO:0046513">
    <property type="term" value="P:ceramide biosynthetic process"/>
    <property type="evidence" value="ECO:0007669"/>
    <property type="project" value="TreeGrafter"/>
</dbReference>
<feature type="compositionally biased region" description="Low complexity" evidence="1">
    <location>
        <begin position="55"/>
        <end position="69"/>
    </location>
</feature>
<name>A0A835TG36_9CHLO</name>
<dbReference type="InterPro" id="IPR036770">
    <property type="entry name" value="Ankyrin_rpt-contain_sf"/>
</dbReference>
<dbReference type="EMBL" id="JAEHOD010000046">
    <property type="protein sequence ID" value="KAG2437631.1"/>
    <property type="molecule type" value="Genomic_DNA"/>
</dbReference>
<comment type="caution">
    <text evidence="2">The sequence shown here is derived from an EMBL/GenBank/DDBJ whole genome shotgun (WGS) entry which is preliminary data.</text>
</comment>
<dbReference type="GO" id="GO:0004620">
    <property type="term" value="F:phospholipase activity"/>
    <property type="evidence" value="ECO:0007669"/>
    <property type="project" value="TreeGrafter"/>
</dbReference>
<feature type="region of interest" description="Disordered" evidence="1">
    <location>
        <begin position="679"/>
        <end position="703"/>
    </location>
</feature>
<reference evidence="2" key="1">
    <citation type="journal article" date="2020" name="bioRxiv">
        <title>Comparative genomics of Chlamydomonas.</title>
        <authorList>
            <person name="Craig R.J."/>
            <person name="Hasan A.R."/>
            <person name="Ness R.W."/>
            <person name="Keightley P.D."/>
        </authorList>
    </citation>
    <scope>NUCLEOTIDE SEQUENCE</scope>
    <source>
        <strain evidence="2">CCAP 11/173</strain>
    </source>
</reference>
<evidence type="ECO:0000256" key="1">
    <source>
        <dbReference type="SAM" id="MobiDB-lite"/>
    </source>
</evidence>
<dbReference type="Proteomes" id="UP000613740">
    <property type="component" value="Unassembled WGS sequence"/>
</dbReference>
<evidence type="ECO:0000313" key="2">
    <source>
        <dbReference type="EMBL" id="KAG2437631.1"/>
    </source>
</evidence>
<dbReference type="PANTHER" id="PTHR12393:SF6">
    <property type="entry name" value="SPHINGOMYELIN PHOSPHODIESTERASE 2"/>
    <property type="match status" value="1"/>
</dbReference>
<dbReference type="GO" id="GO:0016020">
    <property type="term" value="C:membrane"/>
    <property type="evidence" value="ECO:0007669"/>
    <property type="project" value="TreeGrafter"/>
</dbReference>
<organism evidence="2 3">
    <name type="scientific">Chlamydomonas schloesseri</name>
    <dbReference type="NCBI Taxonomy" id="2026947"/>
    <lineage>
        <taxon>Eukaryota</taxon>
        <taxon>Viridiplantae</taxon>
        <taxon>Chlorophyta</taxon>
        <taxon>core chlorophytes</taxon>
        <taxon>Chlorophyceae</taxon>
        <taxon>CS clade</taxon>
        <taxon>Chlamydomonadales</taxon>
        <taxon>Chlamydomonadaceae</taxon>
        <taxon>Chlamydomonas</taxon>
    </lineage>
</organism>
<dbReference type="AlphaFoldDB" id="A0A835TG36"/>
<feature type="compositionally biased region" description="Polar residues" evidence="1">
    <location>
        <begin position="33"/>
        <end position="53"/>
    </location>
</feature>
<dbReference type="GO" id="GO:0030149">
    <property type="term" value="P:sphingolipid catabolic process"/>
    <property type="evidence" value="ECO:0007669"/>
    <property type="project" value="TreeGrafter"/>
</dbReference>
<dbReference type="PANTHER" id="PTHR12393">
    <property type="entry name" value="SPHINGOMYELIN PHOSPHODIESTERASE RELATED"/>
    <property type="match status" value="1"/>
</dbReference>
<evidence type="ECO:0000313" key="3">
    <source>
        <dbReference type="Proteomes" id="UP000613740"/>
    </source>
</evidence>
<protein>
    <submittedName>
        <fullName evidence="2">Uncharacterized protein</fullName>
    </submittedName>
</protein>
<accession>A0A835TG36</accession>
<dbReference type="GO" id="GO:0071944">
    <property type="term" value="C:cell periphery"/>
    <property type="evidence" value="ECO:0007669"/>
    <property type="project" value="TreeGrafter"/>
</dbReference>
<dbReference type="Gene3D" id="1.25.40.20">
    <property type="entry name" value="Ankyrin repeat-containing domain"/>
    <property type="match status" value="1"/>
</dbReference>
<proteinExistence type="predicted"/>
<dbReference type="OrthoDB" id="547727at2759"/>
<keyword evidence="3" id="KW-1185">Reference proteome</keyword>
<feature type="region of interest" description="Disordered" evidence="1">
    <location>
        <begin position="1"/>
        <end position="85"/>
    </location>
</feature>
<gene>
    <name evidence="2" type="ORF">HYH02_011270</name>
</gene>